<protein>
    <recommendedName>
        <fullName evidence="3">AB hydrolase-1 domain-containing protein</fullName>
    </recommendedName>
</protein>
<proteinExistence type="inferred from homology"/>
<dbReference type="InterPro" id="IPR051601">
    <property type="entry name" value="Serine_prot/Carboxylest_S33"/>
</dbReference>
<dbReference type="GO" id="GO:0016787">
    <property type="term" value="F:hydrolase activity"/>
    <property type="evidence" value="ECO:0007669"/>
    <property type="project" value="UniProtKB-KW"/>
</dbReference>
<evidence type="ECO:0000313" key="5">
    <source>
        <dbReference type="Proteomes" id="UP001220324"/>
    </source>
</evidence>
<dbReference type="Proteomes" id="UP001220324">
    <property type="component" value="Unassembled WGS sequence"/>
</dbReference>
<dbReference type="AlphaFoldDB" id="A0AAD6CL77"/>
<evidence type="ECO:0000259" key="3">
    <source>
        <dbReference type="Pfam" id="PF00561"/>
    </source>
</evidence>
<dbReference type="PANTHER" id="PTHR43248">
    <property type="entry name" value="2-SUCCINYL-6-HYDROXY-2,4-CYCLOHEXADIENE-1-CARBOXYLATE SYNTHASE"/>
    <property type="match status" value="1"/>
</dbReference>
<dbReference type="InterPro" id="IPR000073">
    <property type="entry name" value="AB_hydrolase_1"/>
</dbReference>
<evidence type="ECO:0000256" key="2">
    <source>
        <dbReference type="ARBA" id="ARBA00022801"/>
    </source>
</evidence>
<keyword evidence="2" id="KW-0378">Hydrolase</keyword>
<dbReference type="SUPFAM" id="SSF53474">
    <property type="entry name" value="alpha/beta-Hydrolases"/>
    <property type="match status" value="1"/>
</dbReference>
<dbReference type="GO" id="GO:0072330">
    <property type="term" value="P:monocarboxylic acid biosynthetic process"/>
    <property type="evidence" value="ECO:0007669"/>
    <property type="project" value="UniProtKB-ARBA"/>
</dbReference>
<comment type="similarity">
    <text evidence="1">Belongs to the peptidase S33 family.</text>
</comment>
<evidence type="ECO:0000313" key="4">
    <source>
        <dbReference type="EMBL" id="KAJ5524279.1"/>
    </source>
</evidence>
<comment type="caution">
    <text evidence="4">The sequence shown here is derived from an EMBL/GenBank/DDBJ whole genome shotgun (WGS) entry which is preliminary data.</text>
</comment>
<name>A0AAD6CL77_9EURO</name>
<dbReference type="EMBL" id="JAQIZZ010000008">
    <property type="protein sequence ID" value="KAJ5524279.1"/>
    <property type="molecule type" value="Genomic_DNA"/>
</dbReference>
<keyword evidence="5" id="KW-1185">Reference proteome</keyword>
<reference evidence="4 5" key="1">
    <citation type="journal article" date="2023" name="IMA Fungus">
        <title>Comparative genomic study of the Penicillium genus elucidates a diverse pangenome and 15 lateral gene transfer events.</title>
        <authorList>
            <person name="Petersen C."/>
            <person name="Sorensen T."/>
            <person name="Nielsen M.R."/>
            <person name="Sondergaard T.E."/>
            <person name="Sorensen J.L."/>
            <person name="Fitzpatrick D.A."/>
            <person name="Frisvad J.C."/>
            <person name="Nielsen K.L."/>
        </authorList>
    </citation>
    <scope>NUCLEOTIDE SEQUENCE [LARGE SCALE GENOMIC DNA]</scope>
    <source>
        <strain evidence="4 5">IBT 35679</strain>
    </source>
</reference>
<gene>
    <name evidence="4" type="ORF">N7494_010929</name>
</gene>
<accession>A0AAD6CL77</accession>
<evidence type="ECO:0000256" key="1">
    <source>
        <dbReference type="ARBA" id="ARBA00010088"/>
    </source>
</evidence>
<dbReference type="InterPro" id="IPR029058">
    <property type="entry name" value="AB_hydrolase_fold"/>
</dbReference>
<organism evidence="4 5">
    <name type="scientific">Penicillium frequentans</name>
    <dbReference type="NCBI Taxonomy" id="3151616"/>
    <lineage>
        <taxon>Eukaryota</taxon>
        <taxon>Fungi</taxon>
        <taxon>Dikarya</taxon>
        <taxon>Ascomycota</taxon>
        <taxon>Pezizomycotina</taxon>
        <taxon>Eurotiomycetes</taxon>
        <taxon>Eurotiomycetidae</taxon>
        <taxon>Eurotiales</taxon>
        <taxon>Aspergillaceae</taxon>
        <taxon>Penicillium</taxon>
    </lineage>
</organism>
<feature type="domain" description="AB hydrolase-1" evidence="3">
    <location>
        <begin position="49"/>
        <end position="437"/>
    </location>
</feature>
<sequence length="515" mass="57732">MWHPCGDLSGSPLQCASIEVPMDQFNPENSGNKTFTIPLIRLPGKKGSPNLLLNPGGPGASGFEFLYRRGEQLKALVGEGFHLVSFDPRGVNSSTPAASCYPDANTRHELSRVRATNISRDSSEIFAWSQNYGKACTDTMGEYGKYINTPQTAADMNSILDALGQDDLFYWGFSYGTVLGQTYAGLFPERSKRVIIDGVVNQFELYEMNMELEAMVDTDAVLDGFFDECMKAGIKNCELSSLATSTETLRQTVFSYMERLKEEPISVYINNTAYGILDYEKILYNGFFPALYKPPTWFSLADNLYKLIQGNATDAFLAYGTDAKSLDESTDFVTLNDGLSGPDHWPQSKQQMIDWIMPWLNQSMFISTTIKPYFLKQHWDVPKTHSYVPRKGVKTAHPLLILSTTYDPVCPLISARSANEAFLDSQIVEVKGYGHCSVAVASTCVAKILREFLYEGKMPNAYTQCEVDSQYFVRPDSGEQLTAQRHFEDPEDKKIHLAQLALARDWEYLGPRGYQ</sequence>
<dbReference type="PANTHER" id="PTHR43248:SF25">
    <property type="entry name" value="AB HYDROLASE-1 DOMAIN-CONTAINING PROTEIN-RELATED"/>
    <property type="match status" value="1"/>
</dbReference>
<dbReference type="Gene3D" id="3.40.50.1820">
    <property type="entry name" value="alpha/beta hydrolase"/>
    <property type="match status" value="1"/>
</dbReference>
<dbReference type="GO" id="GO:0017000">
    <property type="term" value="P:antibiotic biosynthetic process"/>
    <property type="evidence" value="ECO:0007669"/>
    <property type="project" value="UniProtKB-ARBA"/>
</dbReference>
<dbReference type="Pfam" id="PF00561">
    <property type="entry name" value="Abhydrolase_1"/>
    <property type="match status" value="1"/>
</dbReference>